<dbReference type="VEuPathDB" id="VectorBase:CPIJ010404"/>
<dbReference type="eggNOG" id="ENOG502S8IZ">
    <property type="taxonomic scope" value="Eukaryota"/>
</dbReference>
<dbReference type="VEuPathDB" id="VectorBase:CQUJHB000742"/>
<protein>
    <submittedName>
        <fullName evidence="2 3">Uncharacterized protein</fullName>
    </submittedName>
</protein>
<dbReference type="PANTHER" id="PTHR28348:SF1">
    <property type="entry name" value="UPF0193 PROTEIN EVG1"/>
    <property type="match status" value="1"/>
</dbReference>
<proteinExistence type="predicted"/>
<gene>
    <name evidence="3" type="primary">6043301</name>
    <name evidence="2" type="ORF">CpipJ_CPIJ010404</name>
</gene>
<dbReference type="EnsemblMetazoa" id="CPIJ010404-RA">
    <property type="protein sequence ID" value="CPIJ010404-PA"/>
    <property type="gene ID" value="CPIJ010404"/>
</dbReference>
<dbReference type="OMA" id="MMAYGKD"/>
<evidence type="ECO:0000313" key="3">
    <source>
        <dbReference type="EnsemblMetazoa" id="CPIJ010404-PA"/>
    </source>
</evidence>
<dbReference type="AlphaFoldDB" id="B0WUB1"/>
<dbReference type="STRING" id="7176.B0WUB1"/>
<dbReference type="KEGG" id="cqu:CpipJ_CPIJ010404"/>
<dbReference type="HOGENOM" id="CLU_081328_1_0_1"/>
<dbReference type="Pfam" id="PF05250">
    <property type="entry name" value="UPF0193"/>
    <property type="match status" value="1"/>
</dbReference>
<dbReference type="OrthoDB" id="10262032at2759"/>
<evidence type="ECO:0000313" key="2">
    <source>
        <dbReference type="EMBL" id="EDS34883.1"/>
    </source>
</evidence>
<organism>
    <name type="scientific">Culex quinquefasciatus</name>
    <name type="common">Southern house mosquito</name>
    <name type="synonym">Culex pungens</name>
    <dbReference type="NCBI Taxonomy" id="7176"/>
    <lineage>
        <taxon>Eukaryota</taxon>
        <taxon>Metazoa</taxon>
        <taxon>Ecdysozoa</taxon>
        <taxon>Arthropoda</taxon>
        <taxon>Hexapoda</taxon>
        <taxon>Insecta</taxon>
        <taxon>Pterygota</taxon>
        <taxon>Neoptera</taxon>
        <taxon>Endopterygota</taxon>
        <taxon>Diptera</taxon>
        <taxon>Nematocera</taxon>
        <taxon>Culicoidea</taxon>
        <taxon>Culicidae</taxon>
        <taxon>Culicinae</taxon>
        <taxon>Culicini</taxon>
        <taxon>Culex</taxon>
        <taxon>Culex</taxon>
    </lineage>
</organism>
<feature type="region of interest" description="Disordered" evidence="1">
    <location>
        <begin position="199"/>
        <end position="220"/>
    </location>
</feature>
<reference evidence="2" key="1">
    <citation type="submission" date="2007-03" db="EMBL/GenBank/DDBJ databases">
        <title>Annotation of Culex pipiens quinquefasciatus.</title>
        <authorList>
            <consortium name="The Broad Institute Genome Sequencing Platform"/>
            <person name="Atkinson P.W."/>
            <person name="Hemingway J."/>
            <person name="Christensen B.M."/>
            <person name="Higgs S."/>
            <person name="Kodira C."/>
            <person name="Hannick L."/>
            <person name="Megy K."/>
            <person name="O'Leary S."/>
            <person name="Pearson M."/>
            <person name="Haas B.J."/>
            <person name="Mauceli E."/>
            <person name="Wortman J.R."/>
            <person name="Lee N.H."/>
            <person name="Guigo R."/>
            <person name="Stanke M."/>
            <person name="Alvarado L."/>
            <person name="Amedeo P."/>
            <person name="Antoine C.H."/>
            <person name="Arensburger P."/>
            <person name="Bidwell S.L."/>
            <person name="Crawford M."/>
            <person name="Camaro F."/>
            <person name="Devon K."/>
            <person name="Engels R."/>
            <person name="Hammond M."/>
            <person name="Howarth C."/>
            <person name="Koehrsen M."/>
            <person name="Lawson D."/>
            <person name="Montgomery P."/>
            <person name="Nene V."/>
            <person name="Nusbaum C."/>
            <person name="Puiu D."/>
            <person name="Romero-Severson J."/>
            <person name="Severson D.W."/>
            <person name="Shumway M."/>
            <person name="Sisk P."/>
            <person name="Stolte C."/>
            <person name="Zeng Q."/>
            <person name="Eisenstadt E."/>
            <person name="Fraser-Liggett C."/>
            <person name="Strausberg R."/>
            <person name="Galagan J."/>
            <person name="Birren B."/>
            <person name="Collins F.H."/>
        </authorList>
    </citation>
    <scope>NUCLEOTIDE SEQUENCE [LARGE SCALE GENOMIC DNA]</scope>
    <source>
        <strain evidence="2">JHB</strain>
    </source>
</reference>
<dbReference type="FunCoup" id="B0WUB1">
    <property type="interactions" value="1"/>
</dbReference>
<evidence type="ECO:0000256" key="1">
    <source>
        <dbReference type="SAM" id="MobiDB-lite"/>
    </source>
</evidence>
<evidence type="ECO:0000313" key="4">
    <source>
        <dbReference type="Proteomes" id="UP000002320"/>
    </source>
</evidence>
<dbReference type="InterPro" id="IPR007914">
    <property type="entry name" value="UPF0193"/>
</dbReference>
<dbReference type="Proteomes" id="UP000002320">
    <property type="component" value="Unassembled WGS sequence"/>
</dbReference>
<accession>B0WUB1</accession>
<sequence>MDWPSARVAQGGMWHTGKAKYTKETQDLIKVLMEEAKLTILQRNKINYHLRTGEPLPPPKEPKFEQEYSNFLPAAVPRKNIKKRSLSTIIESGAFDVEKYPGPGKEGKPPLERLKLQLQEQMAGCKLLPDDGRRRKRIARRASDGELDGLTPDREAELLEEINERVEWLAEMEALGEGKKHRQVIHAQIADRLNEIKRLERANSKQSDTPPSMLDLSTFE</sequence>
<dbReference type="InParanoid" id="B0WUB1"/>
<dbReference type="PANTHER" id="PTHR28348">
    <property type="entry name" value="UPF0193 PROTEIN EVG1"/>
    <property type="match status" value="1"/>
</dbReference>
<keyword evidence="4" id="KW-1185">Reference proteome</keyword>
<reference evidence="3" key="2">
    <citation type="submission" date="2020-05" db="UniProtKB">
        <authorList>
            <consortium name="EnsemblMetazoa"/>
        </authorList>
    </citation>
    <scope>IDENTIFICATION</scope>
    <source>
        <strain evidence="3">JHB</strain>
    </source>
</reference>
<dbReference type="EMBL" id="DS232103">
    <property type="protein sequence ID" value="EDS34883.1"/>
    <property type="molecule type" value="Genomic_DNA"/>
</dbReference>
<name>B0WUB1_CULQU</name>